<dbReference type="Pfam" id="PF09335">
    <property type="entry name" value="VTT_dom"/>
    <property type="match status" value="1"/>
</dbReference>
<dbReference type="InterPro" id="IPR051311">
    <property type="entry name" value="DedA_domain"/>
</dbReference>
<name>A0A318KVL9_9FIRM</name>
<keyword evidence="10" id="KW-1185">Reference proteome</keyword>
<dbReference type="Proteomes" id="UP000247612">
    <property type="component" value="Unassembled WGS sequence"/>
</dbReference>
<proteinExistence type="inferred from homology"/>
<accession>A0A318KVL9</accession>
<keyword evidence="4 7" id="KW-0812">Transmembrane</keyword>
<keyword evidence="5 7" id="KW-1133">Transmembrane helix</keyword>
<evidence type="ECO:0000313" key="9">
    <source>
        <dbReference type="EMBL" id="PXX81609.1"/>
    </source>
</evidence>
<sequence length="200" mass="22438">MEIWIQQFMSQFGNLGVFLLIFIENVFPPIPSELILTFGGFMTASTSMSVASVIIFATLGSLLGALLLYALGYLLGSERLKPLLDQYGSIIHLSYEDVQKALKWYSRYEGKTVFFCRMVPLIRSLISIPAGMAKMSISAFILLTTLGSLIWNSVLVFAGAMLGEHWTDILTIMDTYSWITYGLLFVGLLAVIIRWIRKKD</sequence>
<dbReference type="GO" id="GO:0005886">
    <property type="term" value="C:plasma membrane"/>
    <property type="evidence" value="ECO:0007669"/>
    <property type="project" value="UniProtKB-SubCell"/>
</dbReference>
<feature type="domain" description="VTT" evidence="8">
    <location>
        <begin position="30"/>
        <end position="160"/>
    </location>
</feature>
<evidence type="ECO:0000313" key="10">
    <source>
        <dbReference type="Proteomes" id="UP000247612"/>
    </source>
</evidence>
<gene>
    <name evidence="9" type="ORF">DES51_101220</name>
</gene>
<dbReference type="EMBL" id="QJKH01000001">
    <property type="protein sequence ID" value="PXX81609.1"/>
    <property type="molecule type" value="Genomic_DNA"/>
</dbReference>
<comment type="caution">
    <text evidence="9">The sequence shown here is derived from an EMBL/GenBank/DDBJ whole genome shotgun (WGS) entry which is preliminary data.</text>
</comment>
<keyword evidence="3" id="KW-1003">Cell membrane</keyword>
<evidence type="ECO:0000256" key="6">
    <source>
        <dbReference type="ARBA" id="ARBA00023136"/>
    </source>
</evidence>
<evidence type="ECO:0000256" key="2">
    <source>
        <dbReference type="ARBA" id="ARBA00010792"/>
    </source>
</evidence>
<dbReference type="STRING" id="1034346.GCA_000313565_00217"/>
<dbReference type="PANTHER" id="PTHR42709">
    <property type="entry name" value="ALKALINE PHOSPHATASE LIKE PROTEIN"/>
    <property type="match status" value="1"/>
</dbReference>
<evidence type="ECO:0000256" key="3">
    <source>
        <dbReference type="ARBA" id="ARBA00022475"/>
    </source>
</evidence>
<comment type="subcellular location">
    <subcellularLocation>
        <location evidence="1">Cell membrane</location>
        <topology evidence="1">Multi-pass membrane protein</topology>
    </subcellularLocation>
</comment>
<evidence type="ECO:0000256" key="5">
    <source>
        <dbReference type="ARBA" id="ARBA00022989"/>
    </source>
</evidence>
<feature type="transmembrane region" description="Helical" evidence="7">
    <location>
        <begin position="178"/>
        <end position="196"/>
    </location>
</feature>
<dbReference type="InterPro" id="IPR032816">
    <property type="entry name" value="VTT_dom"/>
</dbReference>
<dbReference type="PANTHER" id="PTHR42709:SF6">
    <property type="entry name" value="UNDECAPRENYL PHOSPHATE TRANSPORTER A"/>
    <property type="match status" value="1"/>
</dbReference>
<feature type="transmembrane region" description="Helical" evidence="7">
    <location>
        <begin position="12"/>
        <end position="30"/>
    </location>
</feature>
<protein>
    <submittedName>
        <fullName evidence="9">Alkaline phosphatase</fullName>
    </submittedName>
</protein>
<evidence type="ECO:0000256" key="1">
    <source>
        <dbReference type="ARBA" id="ARBA00004651"/>
    </source>
</evidence>
<comment type="similarity">
    <text evidence="2">Belongs to the DedA family.</text>
</comment>
<feature type="transmembrane region" description="Helical" evidence="7">
    <location>
        <begin position="137"/>
        <end position="158"/>
    </location>
</feature>
<dbReference type="RefSeq" id="WP_022936524.1">
    <property type="nucleotide sequence ID" value="NZ_CABKRQ010000001.1"/>
</dbReference>
<dbReference type="AlphaFoldDB" id="A0A318KVL9"/>
<dbReference type="OrthoDB" id="9813426at2"/>
<keyword evidence="6 7" id="KW-0472">Membrane</keyword>
<feature type="transmembrane region" description="Helical" evidence="7">
    <location>
        <begin position="50"/>
        <end position="75"/>
    </location>
</feature>
<evidence type="ECO:0000256" key="7">
    <source>
        <dbReference type="SAM" id="Phobius"/>
    </source>
</evidence>
<organism evidence="9 10">
    <name type="scientific">Dielma fastidiosa</name>
    <dbReference type="NCBI Taxonomy" id="1034346"/>
    <lineage>
        <taxon>Bacteria</taxon>
        <taxon>Bacillati</taxon>
        <taxon>Bacillota</taxon>
        <taxon>Erysipelotrichia</taxon>
        <taxon>Erysipelotrichales</taxon>
        <taxon>Erysipelotrichaceae</taxon>
        <taxon>Dielma</taxon>
    </lineage>
</organism>
<reference evidence="9 10" key="1">
    <citation type="submission" date="2018-05" db="EMBL/GenBank/DDBJ databases">
        <title>Genomic Encyclopedia of Type Strains, Phase IV (KMG-IV): sequencing the most valuable type-strain genomes for metagenomic binning, comparative biology and taxonomic classification.</title>
        <authorList>
            <person name="Goeker M."/>
        </authorList>
    </citation>
    <scope>NUCLEOTIDE SEQUENCE [LARGE SCALE GENOMIC DNA]</scope>
    <source>
        <strain evidence="9 10">JC118</strain>
    </source>
</reference>
<evidence type="ECO:0000256" key="4">
    <source>
        <dbReference type="ARBA" id="ARBA00022692"/>
    </source>
</evidence>
<evidence type="ECO:0000259" key="8">
    <source>
        <dbReference type="Pfam" id="PF09335"/>
    </source>
</evidence>